<keyword evidence="2" id="KW-1185">Reference proteome</keyword>
<reference evidence="1" key="1">
    <citation type="submission" date="2021-06" db="EMBL/GenBank/DDBJ databases">
        <authorList>
            <person name="Kallberg Y."/>
            <person name="Tangrot J."/>
            <person name="Rosling A."/>
        </authorList>
    </citation>
    <scope>NUCLEOTIDE SEQUENCE</scope>
    <source>
        <strain evidence="1">MA453B</strain>
    </source>
</reference>
<dbReference type="AlphaFoldDB" id="A0A9N9JI60"/>
<proteinExistence type="predicted"/>
<protein>
    <submittedName>
        <fullName evidence="1">19901_t:CDS:1</fullName>
    </submittedName>
</protein>
<comment type="caution">
    <text evidence="1">The sequence shown here is derived from an EMBL/GenBank/DDBJ whole genome shotgun (WGS) entry which is preliminary data.</text>
</comment>
<gene>
    <name evidence="1" type="ORF">DERYTH_LOCUS19918</name>
</gene>
<dbReference type="Proteomes" id="UP000789405">
    <property type="component" value="Unassembled WGS sequence"/>
</dbReference>
<evidence type="ECO:0000313" key="2">
    <source>
        <dbReference type="Proteomes" id="UP000789405"/>
    </source>
</evidence>
<organism evidence="1 2">
    <name type="scientific">Dentiscutata erythropus</name>
    <dbReference type="NCBI Taxonomy" id="1348616"/>
    <lineage>
        <taxon>Eukaryota</taxon>
        <taxon>Fungi</taxon>
        <taxon>Fungi incertae sedis</taxon>
        <taxon>Mucoromycota</taxon>
        <taxon>Glomeromycotina</taxon>
        <taxon>Glomeromycetes</taxon>
        <taxon>Diversisporales</taxon>
        <taxon>Gigasporaceae</taxon>
        <taxon>Dentiscutata</taxon>
    </lineage>
</organism>
<dbReference type="OrthoDB" id="2463902at2759"/>
<sequence>MKPERLQFIKTHGYLSHTRSGTQPAITSDNDYTKSPYYVEIAMYLYLVLPHEYSQIIHNEPNNMYPPQWMTKKQMDHQVWTPSIQYFKEEIFEKYIPSYLEEWTIKGKITNNRIQEQFPNQEIFEEYKTPYVGDEQNNSAEKPNYL</sequence>
<dbReference type="EMBL" id="CAJVPY010022609">
    <property type="protein sequence ID" value="CAG8783347.1"/>
    <property type="molecule type" value="Genomic_DNA"/>
</dbReference>
<name>A0A9N9JI60_9GLOM</name>
<accession>A0A9N9JI60</accession>
<evidence type="ECO:0000313" key="1">
    <source>
        <dbReference type="EMBL" id="CAG8783347.1"/>
    </source>
</evidence>